<dbReference type="InterPro" id="IPR000700">
    <property type="entry name" value="PAS-assoc_C"/>
</dbReference>
<feature type="domain" description="PAC" evidence="8">
    <location>
        <begin position="637"/>
        <end position="689"/>
    </location>
</feature>
<feature type="domain" description="PAC" evidence="8">
    <location>
        <begin position="505"/>
        <end position="557"/>
    </location>
</feature>
<organism evidence="10 11">
    <name type="scientific">Kineosporia succinea</name>
    <dbReference type="NCBI Taxonomy" id="84632"/>
    <lineage>
        <taxon>Bacteria</taxon>
        <taxon>Bacillati</taxon>
        <taxon>Actinomycetota</taxon>
        <taxon>Actinomycetes</taxon>
        <taxon>Kineosporiales</taxon>
        <taxon>Kineosporiaceae</taxon>
        <taxon>Kineosporia</taxon>
    </lineage>
</organism>
<name>A0ABT9P5R1_9ACTN</name>
<dbReference type="SMART" id="SM00267">
    <property type="entry name" value="GGDEF"/>
    <property type="match status" value="1"/>
</dbReference>
<feature type="transmembrane region" description="Helical" evidence="6">
    <location>
        <begin position="120"/>
        <end position="140"/>
    </location>
</feature>
<dbReference type="PANTHER" id="PTHR44757">
    <property type="entry name" value="DIGUANYLATE CYCLASE DGCP"/>
    <property type="match status" value="1"/>
</dbReference>
<dbReference type="Pfam" id="PF05231">
    <property type="entry name" value="MASE1"/>
    <property type="match status" value="1"/>
</dbReference>
<dbReference type="CDD" id="cd01949">
    <property type="entry name" value="GGDEF"/>
    <property type="match status" value="1"/>
</dbReference>
<feature type="transmembrane region" description="Helical" evidence="6">
    <location>
        <begin position="82"/>
        <end position="100"/>
    </location>
</feature>
<dbReference type="Gene3D" id="3.30.70.270">
    <property type="match status" value="1"/>
</dbReference>
<proteinExistence type="predicted"/>
<dbReference type="Pfam" id="PF00989">
    <property type="entry name" value="PAS"/>
    <property type="match status" value="1"/>
</dbReference>
<dbReference type="Pfam" id="PF08447">
    <property type="entry name" value="PAS_3"/>
    <property type="match status" value="1"/>
</dbReference>
<dbReference type="PROSITE" id="PS50887">
    <property type="entry name" value="GGDEF"/>
    <property type="match status" value="1"/>
</dbReference>
<evidence type="ECO:0000256" key="6">
    <source>
        <dbReference type="SAM" id="Phobius"/>
    </source>
</evidence>
<feature type="domain" description="PAC" evidence="8">
    <location>
        <begin position="373"/>
        <end position="423"/>
    </location>
</feature>
<keyword evidence="4 6" id="KW-1133">Transmembrane helix</keyword>
<evidence type="ECO:0000256" key="2">
    <source>
        <dbReference type="ARBA" id="ARBA00022475"/>
    </source>
</evidence>
<dbReference type="InterPro" id="IPR043128">
    <property type="entry name" value="Rev_trsase/Diguanyl_cyclase"/>
</dbReference>
<dbReference type="Pfam" id="PF00990">
    <property type="entry name" value="GGDEF"/>
    <property type="match status" value="1"/>
</dbReference>
<dbReference type="RefSeq" id="WP_307244777.1">
    <property type="nucleotide sequence ID" value="NZ_JAUSQZ010000001.1"/>
</dbReference>
<dbReference type="InterPro" id="IPR035965">
    <property type="entry name" value="PAS-like_dom_sf"/>
</dbReference>
<dbReference type="InterPro" id="IPR029787">
    <property type="entry name" value="Nucleotide_cyclase"/>
</dbReference>
<dbReference type="PROSITE" id="PS50113">
    <property type="entry name" value="PAC"/>
    <property type="match status" value="3"/>
</dbReference>
<evidence type="ECO:0000313" key="10">
    <source>
        <dbReference type="EMBL" id="MDP9828023.1"/>
    </source>
</evidence>
<keyword evidence="2" id="KW-1003">Cell membrane</keyword>
<dbReference type="InterPro" id="IPR000014">
    <property type="entry name" value="PAS"/>
</dbReference>
<dbReference type="EMBL" id="JAUSQZ010000001">
    <property type="protein sequence ID" value="MDP9828023.1"/>
    <property type="molecule type" value="Genomic_DNA"/>
</dbReference>
<comment type="subcellular location">
    <subcellularLocation>
        <location evidence="1">Cell membrane</location>
        <topology evidence="1">Multi-pass membrane protein</topology>
    </subcellularLocation>
</comment>
<evidence type="ECO:0000256" key="1">
    <source>
        <dbReference type="ARBA" id="ARBA00004651"/>
    </source>
</evidence>
<evidence type="ECO:0000256" key="4">
    <source>
        <dbReference type="ARBA" id="ARBA00022989"/>
    </source>
</evidence>
<evidence type="ECO:0000259" key="7">
    <source>
        <dbReference type="PROSITE" id="PS50112"/>
    </source>
</evidence>
<accession>A0ABT9P5R1</accession>
<feature type="transmembrane region" description="Helical" evidence="6">
    <location>
        <begin position="34"/>
        <end position="52"/>
    </location>
</feature>
<keyword evidence="3 6" id="KW-0812">Transmembrane</keyword>
<feature type="transmembrane region" description="Helical" evidence="6">
    <location>
        <begin position="193"/>
        <end position="222"/>
    </location>
</feature>
<evidence type="ECO:0000256" key="5">
    <source>
        <dbReference type="ARBA" id="ARBA00023136"/>
    </source>
</evidence>
<dbReference type="InterPro" id="IPR007895">
    <property type="entry name" value="MASE1"/>
</dbReference>
<dbReference type="InterPro" id="IPR013656">
    <property type="entry name" value="PAS_4"/>
</dbReference>
<comment type="caution">
    <text evidence="10">The sequence shown here is derived from an EMBL/GenBank/DDBJ whole genome shotgun (WGS) entry which is preliminary data.</text>
</comment>
<protein>
    <submittedName>
        <fullName evidence="10">Diguanylate cyclase (GGDEF)-like protein/PAS domain S-box-containing protein</fullName>
    </submittedName>
</protein>
<dbReference type="NCBIfam" id="TIGR00254">
    <property type="entry name" value="GGDEF"/>
    <property type="match status" value="1"/>
</dbReference>
<keyword evidence="11" id="KW-1185">Reference proteome</keyword>
<dbReference type="Proteomes" id="UP001235712">
    <property type="component" value="Unassembled WGS sequence"/>
</dbReference>
<dbReference type="InterPro" id="IPR052155">
    <property type="entry name" value="Biofilm_reg_signaling"/>
</dbReference>
<evidence type="ECO:0000313" key="11">
    <source>
        <dbReference type="Proteomes" id="UP001235712"/>
    </source>
</evidence>
<feature type="transmembrane region" description="Helical" evidence="6">
    <location>
        <begin position="57"/>
        <end position="76"/>
    </location>
</feature>
<dbReference type="Gene3D" id="3.30.450.20">
    <property type="entry name" value="PAS domain"/>
    <property type="match status" value="3"/>
</dbReference>
<dbReference type="InterPro" id="IPR001610">
    <property type="entry name" value="PAC"/>
</dbReference>
<dbReference type="InterPro" id="IPR013767">
    <property type="entry name" value="PAS_fold"/>
</dbReference>
<sequence>MPTLAARALVVVLTAAVASLLGWAGLGPLEDASAWEPVWWPLSGFGAVLLVFASRRFWPWIVAGLALGSSTIVLFLEPDLVNLGGLVAGLVENVLIALLLRRLRPRSALDESLLDTVRVLVSVLAGSAVASVAFAVVGASSDRTLLSLWSEFTRNHLLALMLVSPCLAVSIDRDELLLELREHRRNLEWLAQLGISAGITALVFLTYQGVVGSSILVLPLIWGALRLGPLRTMITLLVIATLSTLGTNHGLGSIAARGSGAEEVLTLQVALGVLALTTMVTSVVGRLRERAMALVEERTGDLNMAERVAGMGSARWDPATGRTIWSEGLHLLLGTDPGHVRPSPEEYLTRIHPDDLERVSEDVGRLAREGRAYTLEYRIVRDDGETRDVVLRTATERRPRLHSVFTVVQDVTQARAAAAEVRRAHDELAAVLDAVTGTAILGVGGPDGLVTFFNIGAENLFGYRADEVIGKLTALQMHAPDEHQPAGGEHPFATITTALDEQGAYSEQRTFLRKDGSMFPGQLTVTAQQGPDGRPLGFIGVITDLSRVLTTQEELAESEKRFRLAFDTSPMGMAIVSLEPESAGRLLRVNGALSEFAGISEERMVGAPVGDFLRDGGQLHEAMANIAEMVAGQRESFTSERHLVRPDGGQRWGRISASAVRPDGDREPYLIMLVEDITARKELTERLQHEAAHDSLTGLPNRLHLHRQLERELRERHSGHVAVLYLDLDGFKAVNDLQGHGAGDELLVQVADRIAASVRSSDVVARLGGDEFAVLCPGVPDVGTAMRIGWSVLAALSREFDLSETRARVGASIGVAVAIEGDTGPDLLHAADQAMYAAKRAGKGRVQLNAR</sequence>
<evidence type="ECO:0000259" key="9">
    <source>
        <dbReference type="PROSITE" id="PS50887"/>
    </source>
</evidence>
<dbReference type="InterPro" id="IPR013655">
    <property type="entry name" value="PAS_fold_3"/>
</dbReference>
<gene>
    <name evidence="10" type="ORF">J2S57_003772</name>
</gene>
<dbReference type="NCBIfam" id="TIGR00229">
    <property type="entry name" value="sensory_box"/>
    <property type="match status" value="2"/>
</dbReference>
<dbReference type="SMART" id="SM00091">
    <property type="entry name" value="PAS"/>
    <property type="match status" value="3"/>
</dbReference>
<dbReference type="CDD" id="cd00130">
    <property type="entry name" value="PAS"/>
    <property type="match status" value="3"/>
</dbReference>
<dbReference type="PROSITE" id="PS50112">
    <property type="entry name" value="PAS"/>
    <property type="match status" value="1"/>
</dbReference>
<dbReference type="InterPro" id="IPR000160">
    <property type="entry name" value="GGDEF_dom"/>
</dbReference>
<feature type="domain" description="GGDEF" evidence="9">
    <location>
        <begin position="719"/>
        <end position="851"/>
    </location>
</feature>
<dbReference type="SMART" id="SM00086">
    <property type="entry name" value="PAC"/>
    <property type="match status" value="3"/>
</dbReference>
<evidence type="ECO:0000259" key="8">
    <source>
        <dbReference type="PROSITE" id="PS50113"/>
    </source>
</evidence>
<reference evidence="10 11" key="1">
    <citation type="submission" date="2023-07" db="EMBL/GenBank/DDBJ databases">
        <title>Sequencing the genomes of 1000 actinobacteria strains.</title>
        <authorList>
            <person name="Klenk H.-P."/>
        </authorList>
    </citation>
    <scope>NUCLEOTIDE SEQUENCE [LARGE SCALE GENOMIC DNA]</scope>
    <source>
        <strain evidence="10 11">DSM 44388</strain>
    </source>
</reference>
<evidence type="ECO:0000256" key="3">
    <source>
        <dbReference type="ARBA" id="ARBA00022692"/>
    </source>
</evidence>
<dbReference type="Pfam" id="PF08448">
    <property type="entry name" value="PAS_4"/>
    <property type="match status" value="1"/>
</dbReference>
<keyword evidence="5 6" id="KW-0472">Membrane</keyword>
<dbReference type="PANTHER" id="PTHR44757:SF2">
    <property type="entry name" value="BIOFILM ARCHITECTURE MAINTENANCE PROTEIN MBAA"/>
    <property type="match status" value="1"/>
</dbReference>
<feature type="transmembrane region" description="Helical" evidence="6">
    <location>
        <begin position="234"/>
        <end position="252"/>
    </location>
</feature>
<dbReference type="SUPFAM" id="SSF55785">
    <property type="entry name" value="PYP-like sensor domain (PAS domain)"/>
    <property type="match status" value="3"/>
</dbReference>
<dbReference type="SUPFAM" id="SSF55073">
    <property type="entry name" value="Nucleotide cyclase"/>
    <property type="match status" value="1"/>
</dbReference>
<feature type="domain" description="PAS" evidence="7">
    <location>
        <begin position="424"/>
        <end position="484"/>
    </location>
</feature>